<protein>
    <submittedName>
        <fullName evidence="3">Uncharacterized protein</fullName>
    </submittedName>
</protein>
<accession>A0A6D2JLD1</accession>
<dbReference type="Pfam" id="PF00078">
    <property type="entry name" value="RVT_1"/>
    <property type="match status" value="1"/>
</dbReference>
<gene>
    <name evidence="3" type="ORF">MERR_LOCUS27260</name>
</gene>
<dbReference type="OrthoDB" id="415724at2759"/>
<dbReference type="InterPro" id="IPR043128">
    <property type="entry name" value="Rev_trsase/Diguanyl_cyclase"/>
</dbReference>
<comment type="caution">
    <text evidence="3">The sequence shown here is derived from an EMBL/GenBank/DDBJ whole genome shotgun (WGS) entry which is preliminary data.</text>
</comment>
<evidence type="ECO:0000313" key="3">
    <source>
        <dbReference type="EMBL" id="CAA7040025.1"/>
    </source>
</evidence>
<dbReference type="InterPro" id="IPR000477">
    <property type="entry name" value="RT_dom"/>
</dbReference>
<reference evidence="3" key="1">
    <citation type="submission" date="2020-01" db="EMBL/GenBank/DDBJ databases">
        <authorList>
            <person name="Mishra B."/>
        </authorList>
    </citation>
    <scope>NUCLEOTIDE SEQUENCE [LARGE SCALE GENOMIC DNA]</scope>
</reference>
<dbReference type="SUPFAM" id="SSF56672">
    <property type="entry name" value="DNA/RNA polymerases"/>
    <property type="match status" value="1"/>
</dbReference>
<feature type="domain" description="Reverse transcriptase" evidence="1">
    <location>
        <begin position="2"/>
        <end position="47"/>
    </location>
</feature>
<dbReference type="AlphaFoldDB" id="A0A6D2JLD1"/>
<name>A0A6D2JLD1_9BRAS</name>
<feature type="domain" description="Reverse transcriptase/retrotransposon-derived protein RNase H-like" evidence="2">
    <location>
        <begin position="96"/>
        <end position="190"/>
    </location>
</feature>
<dbReference type="InterPro" id="IPR043502">
    <property type="entry name" value="DNA/RNA_pol_sf"/>
</dbReference>
<dbReference type="Proteomes" id="UP000467841">
    <property type="component" value="Unassembled WGS sequence"/>
</dbReference>
<dbReference type="Gene3D" id="3.10.10.10">
    <property type="entry name" value="HIV Type 1 Reverse Transcriptase, subunit A, domain 1"/>
    <property type="match status" value="1"/>
</dbReference>
<proteinExistence type="predicted"/>
<dbReference type="EMBL" id="CACVBM020001220">
    <property type="protein sequence ID" value="CAA7040025.1"/>
    <property type="molecule type" value="Genomic_DNA"/>
</dbReference>
<dbReference type="Gene3D" id="3.30.70.270">
    <property type="match status" value="2"/>
</dbReference>
<dbReference type="Pfam" id="PF17919">
    <property type="entry name" value="RT_RNaseH_2"/>
    <property type="match status" value="1"/>
</dbReference>
<organism evidence="3 4">
    <name type="scientific">Microthlaspi erraticum</name>
    <dbReference type="NCBI Taxonomy" id="1685480"/>
    <lineage>
        <taxon>Eukaryota</taxon>
        <taxon>Viridiplantae</taxon>
        <taxon>Streptophyta</taxon>
        <taxon>Embryophyta</taxon>
        <taxon>Tracheophyta</taxon>
        <taxon>Spermatophyta</taxon>
        <taxon>Magnoliopsida</taxon>
        <taxon>eudicotyledons</taxon>
        <taxon>Gunneridae</taxon>
        <taxon>Pentapetalae</taxon>
        <taxon>rosids</taxon>
        <taxon>malvids</taxon>
        <taxon>Brassicales</taxon>
        <taxon>Brassicaceae</taxon>
        <taxon>Coluteocarpeae</taxon>
        <taxon>Microthlaspi</taxon>
    </lineage>
</organism>
<keyword evidence="4" id="KW-1185">Reference proteome</keyword>
<dbReference type="PANTHER" id="PTHR35046">
    <property type="entry name" value="ZINC KNUCKLE (CCHC-TYPE) FAMILY PROTEIN"/>
    <property type="match status" value="1"/>
</dbReference>
<dbReference type="PANTHER" id="PTHR35046:SF9">
    <property type="entry name" value="RNA-DIRECTED DNA POLYMERASE"/>
    <property type="match status" value="1"/>
</dbReference>
<sequence length="216" mass="24501">MKEGDEWKTAFKTKHGLYEWLVMPFGLTNAPSTFMRLMNHVLREGRSYPGWPSPKTVGEVRSFHGLAGFYRRFVKDFSTIAAPMTEIIKKEVGFKWEKAQEEAFQTLKDRLTNAPVLMLPDFLKTFEIECDASGIGIGAVLMQDKKPIAYFSEKLGGATLNYPTYDKELYAWSEPYKLGSTYLWPKEFVITLIMNHSSTSKANRSSTRGMLAGPSS</sequence>
<dbReference type="InterPro" id="IPR041577">
    <property type="entry name" value="RT_RNaseH_2"/>
</dbReference>
<evidence type="ECO:0000259" key="1">
    <source>
        <dbReference type="Pfam" id="PF00078"/>
    </source>
</evidence>
<dbReference type="FunFam" id="3.30.70.270:FF:000020">
    <property type="entry name" value="Transposon Tf2-6 polyprotein-like Protein"/>
    <property type="match status" value="1"/>
</dbReference>
<evidence type="ECO:0000259" key="2">
    <source>
        <dbReference type="Pfam" id="PF17919"/>
    </source>
</evidence>
<evidence type="ECO:0000313" key="4">
    <source>
        <dbReference type="Proteomes" id="UP000467841"/>
    </source>
</evidence>